<comment type="caution">
    <text evidence="5">The sequence shown here is derived from an EMBL/GenBank/DDBJ whole genome shotgun (WGS) entry which is preliminary data.</text>
</comment>
<keyword evidence="1" id="KW-0285">Flavoprotein</keyword>
<evidence type="ECO:0000313" key="6">
    <source>
        <dbReference type="Proteomes" id="UP000623467"/>
    </source>
</evidence>
<name>A0A8H6Z890_9AGAR</name>
<evidence type="ECO:0000313" key="5">
    <source>
        <dbReference type="EMBL" id="KAF7371030.1"/>
    </source>
</evidence>
<sequence>MAPTFATWQSIVADPSLDRKLATEVVLFELGMIISGTYFGTEDEYKALNFEARLAQNATVSVTLIDDWLGAVANWAESEALNLVGGTSGPFYSKSLTFSGETLIPTSGIESFFNYLDTADKGTLLWFAIFDLEGGAVNDVAQNATAYAHRDALFYLQTYAIGVGTLSDTTIAFVEGMNDQITSAMPGVDFGAYPGYVDPKMANGQEEYWGSNLPRLEQIKAAIDPDNLFSNPQSVQPATS</sequence>
<dbReference type="Proteomes" id="UP000623467">
    <property type="component" value="Unassembled WGS sequence"/>
</dbReference>
<dbReference type="GO" id="GO:0016491">
    <property type="term" value="F:oxidoreductase activity"/>
    <property type="evidence" value="ECO:0007669"/>
    <property type="project" value="UniProtKB-KW"/>
</dbReference>
<dbReference type="GO" id="GO:0050660">
    <property type="term" value="F:flavin adenine dinucleotide binding"/>
    <property type="evidence" value="ECO:0007669"/>
    <property type="project" value="InterPro"/>
</dbReference>
<dbReference type="Gene3D" id="3.40.462.20">
    <property type="match status" value="1"/>
</dbReference>
<evidence type="ECO:0000256" key="3">
    <source>
        <dbReference type="ARBA" id="ARBA00023002"/>
    </source>
</evidence>
<evidence type="ECO:0000259" key="4">
    <source>
        <dbReference type="Pfam" id="PF08031"/>
    </source>
</evidence>
<feature type="domain" description="Berberine/berberine-like" evidence="4">
    <location>
        <begin position="192"/>
        <end position="235"/>
    </location>
</feature>
<evidence type="ECO:0000256" key="2">
    <source>
        <dbReference type="ARBA" id="ARBA00022827"/>
    </source>
</evidence>
<dbReference type="Pfam" id="PF08031">
    <property type="entry name" value="BBE"/>
    <property type="match status" value="1"/>
</dbReference>
<gene>
    <name evidence="5" type="ORF">MSAN_00737200</name>
</gene>
<accession>A0A8H6Z890</accession>
<evidence type="ECO:0000256" key="1">
    <source>
        <dbReference type="ARBA" id="ARBA00022630"/>
    </source>
</evidence>
<protein>
    <submittedName>
        <fullName evidence="5">Glucooligosaccharide oxidase</fullName>
    </submittedName>
</protein>
<dbReference type="InterPro" id="IPR012951">
    <property type="entry name" value="BBE"/>
</dbReference>
<keyword evidence="6" id="KW-1185">Reference proteome</keyword>
<keyword evidence="2" id="KW-0274">FAD</keyword>
<dbReference type="PANTHER" id="PTHR42973">
    <property type="entry name" value="BINDING OXIDOREDUCTASE, PUTATIVE (AFU_ORTHOLOGUE AFUA_1G17690)-RELATED"/>
    <property type="match status" value="1"/>
</dbReference>
<proteinExistence type="predicted"/>
<dbReference type="AlphaFoldDB" id="A0A8H6Z890"/>
<organism evidence="5 6">
    <name type="scientific">Mycena sanguinolenta</name>
    <dbReference type="NCBI Taxonomy" id="230812"/>
    <lineage>
        <taxon>Eukaryota</taxon>
        <taxon>Fungi</taxon>
        <taxon>Dikarya</taxon>
        <taxon>Basidiomycota</taxon>
        <taxon>Agaricomycotina</taxon>
        <taxon>Agaricomycetes</taxon>
        <taxon>Agaricomycetidae</taxon>
        <taxon>Agaricales</taxon>
        <taxon>Marasmiineae</taxon>
        <taxon>Mycenaceae</taxon>
        <taxon>Mycena</taxon>
    </lineage>
</organism>
<reference evidence="5" key="1">
    <citation type="submission" date="2020-05" db="EMBL/GenBank/DDBJ databases">
        <title>Mycena genomes resolve the evolution of fungal bioluminescence.</title>
        <authorList>
            <person name="Tsai I.J."/>
        </authorList>
    </citation>
    <scope>NUCLEOTIDE SEQUENCE</scope>
    <source>
        <strain evidence="5">160909Yilan</strain>
    </source>
</reference>
<dbReference type="OrthoDB" id="407275at2759"/>
<dbReference type="EMBL" id="JACAZH010000004">
    <property type="protein sequence ID" value="KAF7371030.1"/>
    <property type="molecule type" value="Genomic_DNA"/>
</dbReference>
<dbReference type="PANTHER" id="PTHR42973:SF17">
    <property type="entry name" value="OXIDASE, PUTATIVE (AFU_ORTHOLOGUE AFUA_6G14340)-RELATED"/>
    <property type="match status" value="1"/>
</dbReference>
<dbReference type="InterPro" id="IPR050416">
    <property type="entry name" value="FAD-linked_Oxidoreductase"/>
</dbReference>
<keyword evidence="3" id="KW-0560">Oxidoreductase</keyword>